<evidence type="ECO:0000313" key="2">
    <source>
        <dbReference type="Proteomes" id="UP001054837"/>
    </source>
</evidence>
<dbReference type="AlphaFoldDB" id="A0AAV4QQ73"/>
<proteinExistence type="predicted"/>
<reference evidence="1 2" key="1">
    <citation type="submission" date="2021-06" db="EMBL/GenBank/DDBJ databases">
        <title>Caerostris darwini draft genome.</title>
        <authorList>
            <person name="Kono N."/>
            <person name="Arakawa K."/>
        </authorList>
    </citation>
    <scope>NUCLEOTIDE SEQUENCE [LARGE SCALE GENOMIC DNA]</scope>
</reference>
<comment type="caution">
    <text evidence="1">The sequence shown here is derived from an EMBL/GenBank/DDBJ whole genome shotgun (WGS) entry which is preliminary data.</text>
</comment>
<evidence type="ECO:0000313" key="1">
    <source>
        <dbReference type="EMBL" id="GIY11056.1"/>
    </source>
</evidence>
<dbReference type="Proteomes" id="UP001054837">
    <property type="component" value="Unassembled WGS sequence"/>
</dbReference>
<feature type="non-terminal residue" evidence="1">
    <location>
        <position position="26"/>
    </location>
</feature>
<sequence>MREYYAVCESDGRGNGNVCVPQSLHK</sequence>
<organism evidence="1 2">
    <name type="scientific">Caerostris darwini</name>
    <dbReference type="NCBI Taxonomy" id="1538125"/>
    <lineage>
        <taxon>Eukaryota</taxon>
        <taxon>Metazoa</taxon>
        <taxon>Ecdysozoa</taxon>
        <taxon>Arthropoda</taxon>
        <taxon>Chelicerata</taxon>
        <taxon>Arachnida</taxon>
        <taxon>Araneae</taxon>
        <taxon>Araneomorphae</taxon>
        <taxon>Entelegynae</taxon>
        <taxon>Araneoidea</taxon>
        <taxon>Araneidae</taxon>
        <taxon>Caerostris</taxon>
    </lineage>
</organism>
<keyword evidence="2" id="KW-1185">Reference proteome</keyword>
<dbReference type="EMBL" id="BPLQ01004860">
    <property type="protein sequence ID" value="GIY11056.1"/>
    <property type="molecule type" value="Genomic_DNA"/>
</dbReference>
<name>A0AAV4QQ73_9ARAC</name>
<protein>
    <submittedName>
        <fullName evidence="1">Uncharacterized protein</fullName>
    </submittedName>
</protein>
<gene>
    <name evidence="1" type="ORF">CDAR_102481</name>
</gene>
<accession>A0AAV4QQ73</accession>